<accession>K3ZPF9</accession>
<dbReference type="Gramene" id="KQK94507">
    <property type="protein sequence ID" value="KQK94507"/>
    <property type="gene ID" value="SETIT_028489mg"/>
</dbReference>
<proteinExistence type="predicted"/>
<organism evidence="1 2">
    <name type="scientific">Setaria italica</name>
    <name type="common">Foxtail millet</name>
    <name type="synonym">Panicum italicum</name>
    <dbReference type="NCBI Taxonomy" id="4555"/>
    <lineage>
        <taxon>Eukaryota</taxon>
        <taxon>Viridiplantae</taxon>
        <taxon>Streptophyta</taxon>
        <taxon>Embryophyta</taxon>
        <taxon>Tracheophyta</taxon>
        <taxon>Spermatophyta</taxon>
        <taxon>Magnoliopsida</taxon>
        <taxon>Liliopsida</taxon>
        <taxon>Poales</taxon>
        <taxon>Poaceae</taxon>
        <taxon>PACMAD clade</taxon>
        <taxon>Panicoideae</taxon>
        <taxon>Panicodae</taxon>
        <taxon>Paniceae</taxon>
        <taxon>Cenchrinae</taxon>
        <taxon>Setaria</taxon>
    </lineage>
</organism>
<evidence type="ECO:0000313" key="1">
    <source>
        <dbReference type="EnsemblPlants" id="KQK94507"/>
    </source>
</evidence>
<dbReference type="EnsemblPlants" id="KQK94507">
    <property type="protein sequence ID" value="KQK94507"/>
    <property type="gene ID" value="SETIT_028489mg"/>
</dbReference>
<name>K3ZPF9_SETIT</name>
<reference evidence="2" key="1">
    <citation type="journal article" date="2012" name="Nat. Biotechnol.">
        <title>Reference genome sequence of the model plant Setaria.</title>
        <authorList>
            <person name="Bennetzen J.L."/>
            <person name="Schmutz J."/>
            <person name="Wang H."/>
            <person name="Percifield R."/>
            <person name="Hawkins J."/>
            <person name="Pontaroli A.C."/>
            <person name="Estep M."/>
            <person name="Feng L."/>
            <person name="Vaughn J.N."/>
            <person name="Grimwood J."/>
            <person name="Jenkins J."/>
            <person name="Barry K."/>
            <person name="Lindquist E."/>
            <person name="Hellsten U."/>
            <person name="Deshpande S."/>
            <person name="Wang X."/>
            <person name="Wu X."/>
            <person name="Mitros T."/>
            <person name="Triplett J."/>
            <person name="Yang X."/>
            <person name="Ye C.Y."/>
            <person name="Mauro-Herrera M."/>
            <person name="Wang L."/>
            <person name="Li P."/>
            <person name="Sharma M."/>
            <person name="Sharma R."/>
            <person name="Ronald P.C."/>
            <person name="Panaud O."/>
            <person name="Kellogg E.A."/>
            <person name="Brutnell T.P."/>
            <person name="Doust A.N."/>
            <person name="Tuskan G.A."/>
            <person name="Rokhsar D."/>
            <person name="Devos K.M."/>
        </authorList>
    </citation>
    <scope>NUCLEOTIDE SEQUENCE [LARGE SCALE GENOMIC DNA]</scope>
    <source>
        <strain evidence="2">cv. Yugu1</strain>
    </source>
</reference>
<dbReference type="Proteomes" id="UP000004995">
    <property type="component" value="Unassembled WGS sequence"/>
</dbReference>
<sequence>MKVTLVHSSTSLPIMKILENLYYSYAYIRTLVHSSITPNNKNIRKTYIIRTHL</sequence>
<evidence type="ECO:0000313" key="2">
    <source>
        <dbReference type="Proteomes" id="UP000004995"/>
    </source>
</evidence>
<reference evidence="1" key="2">
    <citation type="submission" date="2018-08" db="UniProtKB">
        <authorList>
            <consortium name="EnsemblPlants"/>
        </authorList>
    </citation>
    <scope>IDENTIFICATION</scope>
    <source>
        <strain evidence="1">Yugu1</strain>
    </source>
</reference>
<protein>
    <submittedName>
        <fullName evidence="1">Uncharacterized protein</fullName>
    </submittedName>
</protein>
<dbReference type="HOGENOM" id="CLU_3072307_0_0_1"/>
<dbReference type="EMBL" id="AGNK02004906">
    <property type="status" value="NOT_ANNOTATED_CDS"/>
    <property type="molecule type" value="Genomic_DNA"/>
</dbReference>
<dbReference type="AlphaFoldDB" id="K3ZPF9"/>
<keyword evidence="2" id="KW-1185">Reference proteome</keyword>
<dbReference type="InParanoid" id="K3ZPF9"/>